<proteinExistence type="inferred from homology"/>
<dbReference type="InterPro" id="IPR015422">
    <property type="entry name" value="PyrdxlP-dep_Trfase_small"/>
</dbReference>
<dbReference type="Proteomes" id="UP001175271">
    <property type="component" value="Unassembled WGS sequence"/>
</dbReference>
<dbReference type="PANTHER" id="PTHR48097:SF9">
    <property type="entry name" value="L-THREONINE ALDOLASE"/>
    <property type="match status" value="1"/>
</dbReference>
<evidence type="ECO:0000259" key="5">
    <source>
        <dbReference type="Pfam" id="PF01212"/>
    </source>
</evidence>
<dbReference type="InterPro" id="IPR015421">
    <property type="entry name" value="PyrdxlP-dep_Trfase_major"/>
</dbReference>
<evidence type="ECO:0000313" key="7">
    <source>
        <dbReference type="Proteomes" id="UP001175271"/>
    </source>
</evidence>
<dbReference type="Pfam" id="PF01212">
    <property type="entry name" value="Beta_elim_lyase"/>
    <property type="match status" value="1"/>
</dbReference>
<comment type="caution">
    <text evidence="6">The sequence shown here is derived from an EMBL/GenBank/DDBJ whole genome shotgun (WGS) entry which is preliminary data.</text>
</comment>
<dbReference type="AlphaFoldDB" id="A0AA39LG62"/>
<dbReference type="GO" id="GO:0008732">
    <property type="term" value="F:L-allo-threonine aldolase activity"/>
    <property type="evidence" value="ECO:0007669"/>
    <property type="project" value="TreeGrafter"/>
</dbReference>
<comment type="similarity">
    <text evidence="2">Belongs to the threonine aldolase family.</text>
</comment>
<evidence type="ECO:0000313" key="6">
    <source>
        <dbReference type="EMBL" id="KAK0396466.1"/>
    </source>
</evidence>
<sequence length="495" mass="54435">MIGYFDLSEMSDAHFTSKSDEWMEQFGDDKDFRSTVPQLIGRNKCGSPLPPQIFLIRNHLWDFCLAHKPASFADHFSADSTSSRLMIFDCKIITAPLSIAAQRARFVGFSVSSFLVKLANIQVLKSRTMYTTSASNGDHSKEYVDLRSDTVTRPCAEMRGIMAKAIVGDDVYGEDPTINALEERCAKLFGKESALFVATGTMGNLIAVMGNTARGDDIIVGKDSHIHRWEQGNYAQFGAVSASTVEVQKDGTLKVDDIRRAIRSTDDHMPTTKLICLENTHNFAGGKAISLEYITKVRAVADEHNLKLHLDGARIYNAAVKLNTSVAELCKPFDTVQMCFSKGLGAPVGSIVVGSKEFIKKARRIRKALGGGWRQGGVLAAAAMYALDIAEATIREDQRRAMELAKGLSAVITGKFSKFVSVDSPLDEITNMVLLRCKGVLTPRDIVAHLKSAGILVMHFDDERVRMVMNRGVDDEGVARLIQAFKELLENLSIN</sequence>
<dbReference type="SUPFAM" id="SSF53383">
    <property type="entry name" value="PLP-dependent transferases"/>
    <property type="match status" value="1"/>
</dbReference>
<dbReference type="FunFam" id="3.40.640.10:FF:000030">
    <property type="entry name" value="Low-specificity L-threonine aldolase"/>
    <property type="match status" value="1"/>
</dbReference>
<gene>
    <name evidence="6" type="ORF">QR680_001726</name>
</gene>
<feature type="domain" description="Aromatic amino acid beta-eliminating lyase/threonine aldolase" evidence="5">
    <location>
        <begin position="145"/>
        <end position="411"/>
    </location>
</feature>
<evidence type="ECO:0000256" key="4">
    <source>
        <dbReference type="ARBA" id="ARBA00023239"/>
    </source>
</evidence>
<dbReference type="GO" id="GO:0005829">
    <property type="term" value="C:cytosol"/>
    <property type="evidence" value="ECO:0007669"/>
    <property type="project" value="TreeGrafter"/>
</dbReference>
<accession>A0AA39LG62</accession>
<dbReference type="GO" id="GO:0006567">
    <property type="term" value="P:L-threonine catabolic process"/>
    <property type="evidence" value="ECO:0007669"/>
    <property type="project" value="TreeGrafter"/>
</dbReference>
<dbReference type="NCBIfam" id="NF041359">
    <property type="entry name" value="GntG_guanitoxin"/>
    <property type="match status" value="1"/>
</dbReference>
<dbReference type="GO" id="GO:0006545">
    <property type="term" value="P:glycine biosynthetic process"/>
    <property type="evidence" value="ECO:0007669"/>
    <property type="project" value="TreeGrafter"/>
</dbReference>
<protein>
    <recommendedName>
        <fullName evidence="5">Aromatic amino acid beta-eliminating lyase/threonine aldolase domain-containing protein</fullName>
    </recommendedName>
</protein>
<organism evidence="6 7">
    <name type="scientific">Steinernema hermaphroditum</name>
    <dbReference type="NCBI Taxonomy" id="289476"/>
    <lineage>
        <taxon>Eukaryota</taxon>
        <taxon>Metazoa</taxon>
        <taxon>Ecdysozoa</taxon>
        <taxon>Nematoda</taxon>
        <taxon>Chromadorea</taxon>
        <taxon>Rhabditida</taxon>
        <taxon>Tylenchina</taxon>
        <taxon>Panagrolaimomorpha</taxon>
        <taxon>Strongyloidoidea</taxon>
        <taxon>Steinernematidae</taxon>
        <taxon>Steinernema</taxon>
    </lineage>
</organism>
<dbReference type="InterPro" id="IPR015424">
    <property type="entry name" value="PyrdxlP-dep_Trfase"/>
</dbReference>
<keyword evidence="4" id="KW-0456">Lyase</keyword>
<reference evidence="6" key="1">
    <citation type="submission" date="2023-06" db="EMBL/GenBank/DDBJ databases">
        <title>Genomic analysis of the entomopathogenic nematode Steinernema hermaphroditum.</title>
        <authorList>
            <person name="Schwarz E.M."/>
            <person name="Heppert J.K."/>
            <person name="Baniya A."/>
            <person name="Schwartz H.T."/>
            <person name="Tan C.-H."/>
            <person name="Antoshechkin I."/>
            <person name="Sternberg P.W."/>
            <person name="Goodrich-Blair H."/>
            <person name="Dillman A.R."/>
        </authorList>
    </citation>
    <scope>NUCLEOTIDE SEQUENCE</scope>
    <source>
        <strain evidence="6">PS9179</strain>
        <tissue evidence="6">Whole animal</tissue>
    </source>
</reference>
<dbReference type="InterPro" id="IPR001597">
    <property type="entry name" value="ArAA_b-elim_lyase/Thr_aldolase"/>
</dbReference>
<dbReference type="Gene3D" id="3.90.1150.10">
    <property type="entry name" value="Aspartate Aminotransferase, domain 1"/>
    <property type="match status" value="1"/>
</dbReference>
<dbReference type="Gene3D" id="3.40.640.10">
    <property type="entry name" value="Type I PLP-dependent aspartate aminotransferase-like (Major domain)"/>
    <property type="match status" value="1"/>
</dbReference>
<keyword evidence="3" id="KW-0663">Pyridoxal phosphate</keyword>
<comment type="cofactor">
    <cofactor evidence="1">
        <name>pyridoxal 5'-phosphate</name>
        <dbReference type="ChEBI" id="CHEBI:597326"/>
    </cofactor>
</comment>
<dbReference type="PANTHER" id="PTHR48097">
    <property type="entry name" value="L-THREONINE ALDOLASE-RELATED"/>
    <property type="match status" value="1"/>
</dbReference>
<dbReference type="EMBL" id="JAUCMV010000005">
    <property type="protein sequence ID" value="KAK0396466.1"/>
    <property type="molecule type" value="Genomic_DNA"/>
</dbReference>
<evidence type="ECO:0000256" key="2">
    <source>
        <dbReference type="ARBA" id="ARBA00006966"/>
    </source>
</evidence>
<dbReference type="InterPro" id="IPR023603">
    <property type="entry name" value="Low_specificity_L-TA-like"/>
</dbReference>
<evidence type="ECO:0000256" key="3">
    <source>
        <dbReference type="ARBA" id="ARBA00022898"/>
    </source>
</evidence>
<name>A0AA39LG62_9BILA</name>
<keyword evidence="7" id="KW-1185">Reference proteome</keyword>
<evidence type="ECO:0000256" key="1">
    <source>
        <dbReference type="ARBA" id="ARBA00001933"/>
    </source>
</evidence>